<sequence>NAEQLGAKLLIVATRAGKSARSLRKNFPSMPILALTSNPKTSKQLALTKGDSAKVVEQQTSREEFYK</sequence>
<evidence type="ECO:0000313" key="2">
    <source>
        <dbReference type="EMBL" id="MEL0661189.1"/>
    </source>
</evidence>
<keyword evidence="2" id="KW-0808">Transferase</keyword>
<dbReference type="RefSeq" id="WP_341629490.1">
    <property type="nucleotide sequence ID" value="NZ_JBAKBA010000437.1"/>
</dbReference>
<reference evidence="2 3" key="1">
    <citation type="submission" date="2024-02" db="EMBL/GenBank/DDBJ databases">
        <title>Bacteria isolated from the canopy kelp, Nereocystis luetkeana.</title>
        <authorList>
            <person name="Pfister C.A."/>
            <person name="Younker I.T."/>
            <person name="Light S.H."/>
        </authorList>
    </citation>
    <scope>NUCLEOTIDE SEQUENCE [LARGE SCALE GENOMIC DNA]</scope>
    <source>
        <strain evidence="2 3">TI.2.07</strain>
    </source>
</reference>
<dbReference type="Proteomes" id="UP001366060">
    <property type="component" value="Unassembled WGS sequence"/>
</dbReference>
<protein>
    <submittedName>
        <fullName evidence="2">Pyruvate kinase alpha/beta domain-containing protein</fullName>
    </submittedName>
</protein>
<accession>A0ABU9HH23</accession>
<keyword evidence="2" id="KW-0418">Kinase</keyword>
<feature type="non-terminal residue" evidence="2">
    <location>
        <position position="1"/>
    </location>
</feature>
<dbReference type="EMBL" id="JBAKBA010000437">
    <property type="protein sequence ID" value="MEL0661189.1"/>
    <property type="molecule type" value="Genomic_DNA"/>
</dbReference>
<comment type="caution">
    <text evidence="2">The sequence shown here is derived from an EMBL/GenBank/DDBJ whole genome shotgun (WGS) entry which is preliminary data.</text>
</comment>
<organism evidence="2 3">
    <name type="scientific">Psychromonas arctica</name>
    <dbReference type="NCBI Taxonomy" id="168275"/>
    <lineage>
        <taxon>Bacteria</taxon>
        <taxon>Pseudomonadati</taxon>
        <taxon>Pseudomonadota</taxon>
        <taxon>Gammaproteobacteria</taxon>
        <taxon>Alteromonadales</taxon>
        <taxon>Psychromonadaceae</taxon>
        <taxon>Psychromonas</taxon>
    </lineage>
</organism>
<keyword evidence="2" id="KW-0670">Pyruvate</keyword>
<gene>
    <name evidence="2" type="ORF">V6255_19020</name>
</gene>
<evidence type="ECO:0000313" key="3">
    <source>
        <dbReference type="Proteomes" id="UP001366060"/>
    </source>
</evidence>
<feature type="domain" description="Pyruvate kinase C-terminal" evidence="1">
    <location>
        <begin position="2"/>
        <end position="64"/>
    </location>
</feature>
<dbReference type="Pfam" id="PF02887">
    <property type="entry name" value="PK_C"/>
    <property type="match status" value="1"/>
</dbReference>
<evidence type="ECO:0000259" key="1">
    <source>
        <dbReference type="Pfam" id="PF02887"/>
    </source>
</evidence>
<proteinExistence type="predicted"/>
<dbReference type="InterPro" id="IPR015795">
    <property type="entry name" value="Pyrv_Knase_C"/>
</dbReference>
<name>A0ABU9HH23_9GAMM</name>
<dbReference type="GO" id="GO:0016301">
    <property type="term" value="F:kinase activity"/>
    <property type="evidence" value="ECO:0007669"/>
    <property type="project" value="UniProtKB-KW"/>
</dbReference>
<keyword evidence="3" id="KW-1185">Reference proteome</keyword>
<dbReference type="Gene3D" id="3.40.1380.20">
    <property type="entry name" value="Pyruvate kinase, C-terminal domain"/>
    <property type="match status" value="1"/>
</dbReference>
<dbReference type="InterPro" id="IPR036918">
    <property type="entry name" value="Pyrv_Knase_C_sf"/>
</dbReference>
<dbReference type="SUPFAM" id="SSF52935">
    <property type="entry name" value="PK C-terminal domain-like"/>
    <property type="match status" value="1"/>
</dbReference>